<evidence type="ECO:0000313" key="3">
    <source>
        <dbReference type="EMBL" id="UOO79773.1"/>
    </source>
</evidence>
<proteinExistence type="predicted"/>
<reference evidence="3" key="3">
    <citation type="journal article" date="2022" name="Res Sq">
        <title>Evolution of multicellular longitudinally dividing oral cavity symbionts (Neisseriaceae).</title>
        <authorList>
            <person name="Nyongesa S."/>
            <person name="Weber P."/>
            <person name="Bernet E."/>
            <person name="Pullido F."/>
            <person name="Nieckarz M."/>
            <person name="Delaby M."/>
            <person name="Nieves C."/>
            <person name="Viehboeck T."/>
            <person name="Krause N."/>
            <person name="Rivera-Millot A."/>
            <person name="Nakamura A."/>
            <person name="Vischer N."/>
            <person name="VanNieuwenhze M."/>
            <person name="Brun Y."/>
            <person name="Cava F."/>
            <person name="Bulgheresi S."/>
            <person name="Veyrier F."/>
        </authorList>
    </citation>
    <scope>NUCLEOTIDE SEQUENCE</scope>
    <source>
        <strain evidence="3">1258/02</strain>
    </source>
</reference>
<gene>
    <name evidence="2" type="ORF">EV680_12129</name>
    <name evidence="3" type="ORF">LVJ78_01700</name>
</gene>
<keyword evidence="1" id="KW-1133">Transmembrane helix</keyword>
<evidence type="ECO:0000256" key="1">
    <source>
        <dbReference type="SAM" id="Phobius"/>
    </source>
</evidence>
<reference evidence="3" key="2">
    <citation type="submission" date="2021-12" db="EMBL/GenBank/DDBJ databases">
        <authorList>
            <person name="Veyrier F.J."/>
        </authorList>
    </citation>
    <scope>NUCLEOTIDE SEQUENCE</scope>
    <source>
        <strain evidence="3">1258/02</strain>
    </source>
</reference>
<protein>
    <submittedName>
        <fullName evidence="3">Uncharacterized protein</fullName>
    </submittedName>
</protein>
<dbReference type="RefSeq" id="WP_132954290.1">
    <property type="nucleotide sequence ID" value="NZ_CP091507.1"/>
</dbReference>
<keyword evidence="1" id="KW-0472">Membrane</keyword>
<dbReference type="EMBL" id="SLXE01000021">
    <property type="protein sequence ID" value="TCP03217.1"/>
    <property type="molecule type" value="Genomic_DNA"/>
</dbReference>
<dbReference type="KEGG" id="usu:LVJ78_01700"/>
<evidence type="ECO:0000313" key="4">
    <source>
        <dbReference type="Proteomes" id="UP000294721"/>
    </source>
</evidence>
<accession>A0AAE9KIY8</accession>
<sequence>MDQARELRDLMVIDKARHRNYKISIKSWLIMVITWSLWLYALYHLGDKYVLLLSRPLVAGWSFLDVLQSVSIILLVQLNFLFVWSIIVQKRVRTLHKG</sequence>
<feature type="transmembrane region" description="Helical" evidence="1">
    <location>
        <begin position="66"/>
        <end position="88"/>
    </location>
</feature>
<name>A0AAE9KIY8_9NEIS</name>
<keyword evidence="1" id="KW-0812">Transmembrane</keyword>
<dbReference type="Proteomes" id="UP000829756">
    <property type="component" value="Chromosome"/>
</dbReference>
<dbReference type="AlphaFoldDB" id="A0AAE9KIY8"/>
<evidence type="ECO:0000313" key="5">
    <source>
        <dbReference type="Proteomes" id="UP000829756"/>
    </source>
</evidence>
<reference evidence="2 4" key="1">
    <citation type="submission" date="2019-03" db="EMBL/GenBank/DDBJ databases">
        <title>Genomic Encyclopedia of Type Strains, Phase IV (KMG-IV): sequencing the most valuable type-strain genomes for metagenomic binning, comparative biology and taxonomic classification.</title>
        <authorList>
            <person name="Goeker M."/>
        </authorList>
    </citation>
    <scope>NUCLEOTIDE SEQUENCE [LARGE SCALE GENOMIC DNA]</scope>
    <source>
        <strain evidence="2 4">DSM 17474</strain>
    </source>
</reference>
<keyword evidence="4" id="KW-1185">Reference proteome</keyword>
<organism evidence="3 5">
    <name type="scientific">Uruburuella suis</name>
    <dbReference type="NCBI Taxonomy" id="252130"/>
    <lineage>
        <taxon>Bacteria</taxon>
        <taxon>Pseudomonadati</taxon>
        <taxon>Pseudomonadota</taxon>
        <taxon>Betaproteobacteria</taxon>
        <taxon>Neisseriales</taxon>
        <taxon>Neisseriaceae</taxon>
        <taxon>Uruburuella</taxon>
    </lineage>
</organism>
<evidence type="ECO:0000313" key="2">
    <source>
        <dbReference type="EMBL" id="TCP03217.1"/>
    </source>
</evidence>
<dbReference type="EMBL" id="CP091507">
    <property type="protein sequence ID" value="UOO79773.1"/>
    <property type="molecule type" value="Genomic_DNA"/>
</dbReference>
<dbReference type="Proteomes" id="UP000294721">
    <property type="component" value="Unassembled WGS sequence"/>
</dbReference>
<feature type="transmembrane region" description="Helical" evidence="1">
    <location>
        <begin position="27"/>
        <end position="46"/>
    </location>
</feature>